<reference evidence="3" key="1">
    <citation type="journal article" date="2019" name="Int. J. Syst. Evol. Microbiol.">
        <title>The Global Catalogue of Microorganisms (GCM) 10K type strain sequencing project: providing services to taxonomists for standard genome sequencing and annotation.</title>
        <authorList>
            <consortium name="The Broad Institute Genomics Platform"/>
            <consortium name="The Broad Institute Genome Sequencing Center for Infectious Disease"/>
            <person name="Wu L."/>
            <person name="Ma J."/>
        </authorList>
    </citation>
    <scope>NUCLEOTIDE SEQUENCE [LARGE SCALE GENOMIC DNA]</scope>
    <source>
        <strain evidence="3">JCM 13008</strain>
    </source>
</reference>
<keyword evidence="3" id="KW-1185">Reference proteome</keyword>
<dbReference type="Pfam" id="PF12802">
    <property type="entry name" value="MarR_2"/>
    <property type="match status" value="1"/>
</dbReference>
<comment type="caution">
    <text evidence="2">The sequence shown here is derived from an EMBL/GenBank/DDBJ whole genome shotgun (WGS) entry which is preliminary data.</text>
</comment>
<dbReference type="Gene3D" id="1.10.287.100">
    <property type="match status" value="1"/>
</dbReference>
<dbReference type="InterPro" id="IPR036390">
    <property type="entry name" value="WH_DNA-bd_sf"/>
</dbReference>
<evidence type="ECO:0000313" key="2">
    <source>
        <dbReference type="EMBL" id="GAA1113066.1"/>
    </source>
</evidence>
<dbReference type="PRINTS" id="PR00598">
    <property type="entry name" value="HTHMARR"/>
</dbReference>
<dbReference type="PANTHER" id="PTHR39515">
    <property type="entry name" value="CONSERVED PROTEIN"/>
    <property type="match status" value="1"/>
</dbReference>
<dbReference type="InterPro" id="IPR000835">
    <property type="entry name" value="HTH_MarR-typ"/>
</dbReference>
<dbReference type="PANTHER" id="PTHR39515:SF2">
    <property type="entry name" value="HTH-TYPE TRANSCRIPTIONAL REGULATOR RV0880"/>
    <property type="match status" value="1"/>
</dbReference>
<sequence>MDPRDPGSARQLATDLVDFLRPVAARVAAIRTLSSGKVNVLRHLARQERASGADLAEAIGVSAQAISLVTKELQELGYLERLPDPSDRRRSWFVLTDAGRERLTSEMAVSSGWLEQVIGQRLSEEECRELAAVIPLLHRLVSGAEE</sequence>
<feature type="domain" description="HTH marR-type" evidence="1">
    <location>
        <begin position="1"/>
        <end position="142"/>
    </location>
</feature>
<evidence type="ECO:0000313" key="3">
    <source>
        <dbReference type="Proteomes" id="UP001501581"/>
    </source>
</evidence>
<protein>
    <recommendedName>
        <fullName evidence="1">HTH marR-type domain-containing protein</fullName>
    </recommendedName>
</protein>
<dbReference type="RefSeq" id="WP_343996549.1">
    <property type="nucleotide sequence ID" value="NZ_BAAALG010000016.1"/>
</dbReference>
<dbReference type="SMART" id="SM00347">
    <property type="entry name" value="HTH_MARR"/>
    <property type="match status" value="1"/>
</dbReference>
<accession>A0ABP4EPD8</accession>
<gene>
    <name evidence="2" type="ORF">GCM10009668_38640</name>
</gene>
<dbReference type="Proteomes" id="UP001501581">
    <property type="component" value="Unassembled WGS sequence"/>
</dbReference>
<dbReference type="Gene3D" id="1.10.10.10">
    <property type="entry name" value="Winged helix-like DNA-binding domain superfamily/Winged helix DNA-binding domain"/>
    <property type="match status" value="1"/>
</dbReference>
<name>A0ABP4EPD8_9ACTN</name>
<dbReference type="InterPro" id="IPR052526">
    <property type="entry name" value="HTH-type_Bedaq_tolerance"/>
</dbReference>
<dbReference type="PROSITE" id="PS50995">
    <property type="entry name" value="HTH_MARR_2"/>
    <property type="match status" value="1"/>
</dbReference>
<organism evidence="2 3">
    <name type="scientific">Nocardioides dubius</name>
    <dbReference type="NCBI Taxonomy" id="317019"/>
    <lineage>
        <taxon>Bacteria</taxon>
        <taxon>Bacillati</taxon>
        <taxon>Actinomycetota</taxon>
        <taxon>Actinomycetes</taxon>
        <taxon>Propionibacteriales</taxon>
        <taxon>Nocardioidaceae</taxon>
        <taxon>Nocardioides</taxon>
    </lineage>
</organism>
<dbReference type="SUPFAM" id="SSF46785">
    <property type="entry name" value="Winged helix' DNA-binding domain"/>
    <property type="match status" value="1"/>
</dbReference>
<dbReference type="EMBL" id="BAAALG010000016">
    <property type="protein sequence ID" value="GAA1113066.1"/>
    <property type="molecule type" value="Genomic_DNA"/>
</dbReference>
<proteinExistence type="predicted"/>
<dbReference type="InterPro" id="IPR036388">
    <property type="entry name" value="WH-like_DNA-bd_sf"/>
</dbReference>
<evidence type="ECO:0000259" key="1">
    <source>
        <dbReference type="PROSITE" id="PS50995"/>
    </source>
</evidence>